<evidence type="ECO:0000256" key="3">
    <source>
        <dbReference type="ARBA" id="ARBA00022692"/>
    </source>
</evidence>
<evidence type="ECO:0000256" key="6">
    <source>
        <dbReference type="SAM" id="Phobius"/>
    </source>
</evidence>
<dbReference type="Pfam" id="PF03239">
    <property type="entry name" value="FTR1"/>
    <property type="match status" value="1"/>
</dbReference>
<feature type="transmembrane region" description="Helical" evidence="6">
    <location>
        <begin position="268"/>
        <end position="288"/>
    </location>
</feature>
<comment type="caution">
    <text evidence="7">The sequence shown here is derived from an EMBL/GenBank/DDBJ whole genome shotgun (WGS) entry which is preliminary data.</text>
</comment>
<name>A0A928WZV4_LEPEC</name>
<keyword evidence="4 6" id="KW-1133">Transmembrane helix</keyword>
<gene>
    <name evidence="7" type="ORF">IQ260_01620</name>
</gene>
<feature type="transmembrane region" description="Helical" evidence="6">
    <location>
        <begin position="160"/>
        <end position="182"/>
    </location>
</feature>
<dbReference type="Proteomes" id="UP000615026">
    <property type="component" value="Unassembled WGS sequence"/>
</dbReference>
<accession>A0A928WZV4</accession>
<evidence type="ECO:0000313" key="7">
    <source>
        <dbReference type="EMBL" id="MBE9065345.1"/>
    </source>
</evidence>
<dbReference type="InterPro" id="IPR004923">
    <property type="entry name" value="FTR1/Fip1/EfeU"/>
</dbReference>
<protein>
    <submittedName>
        <fullName evidence="7">FTR1 family protein</fullName>
    </submittedName>
</protein>
<sequence length="307" mass="33329">MNIAPALPMAIVTLREGVEAALVVGIVLACLNKAEKTELNQWALGGVAAGVLGSILIGSFLGLGLQQLQHVMPNAQALFKPILGILFGSIAIIMLSWMLLWMTHQARSLKTDIGQTVNTAITSEAAGMSIFSLVCIAVLREGFETVLFLFTQTQTLAVSLGGVVIGLLGAVLIGFGLFKWGIRINLKLFFQVMGVLLLLIISGLVISVCRNMDITFAAFSKFNSLDLCLGFGQSCVLGPMIWDASRFMPDKQFPGVILKILLGYRDRIYLVQILAYGLFWLVIGNRYFRSLNQPQKDKNDQAVSTSA</sequence>
<feature type="transmembrane region" description="Helical" evidence="6">
    <location>
        <begin position="188"/>
        <end position="210"/>
    </location>
</feature>
<evidence type="ECO:0000313" key="8">
    <source>
        <dbReference type="Proteomes" id="UP000615026"/>
    </source>
</evidence>
<reference evidence="7" key="1">
    <citation type="submission" date="2020-10" db="EMBL/GenBank/DDBJ databases">
        <authorList>
            <person name="Castelo-Branco R."/>
            <person name="Eusebio N."/>
            <person name="Adriana R."/>
            <person name="Vieira A."/>
            <person name="Brugerolle De Fraissinette N."/>
            <person name="Rezende De Castro R."/>
            <person name="Schneider M.P."/>
            <person name="Vasconcelos V."/>
            <person name="Leao P.N."/>
        </authorList>
    </citation>
    <scope>NUCLEOTIDE SEQUENCE</scope>
    <source>
        <strain evidence="7">LEGE 11479</strain>
    </source>
</reference>
<keyword evidence="5 6" id="KW-0472">Membrane</keyword>
<proteinExistence type="inferred from homology"/>
<dbReference type="PANTHER" id="PTHR31632:SF2">
    <property type="entry name" value="PLASMA MEMBRANE IRON PERMEASE"/>
    <property type="match status" value="1"/>
</dbReference>
<dbReference type="PANTHER" id="PTHR31632">
    <property type="entry name" value="IRON TRANSPORTER FTH1"/>
    <property type="match status" value="1"/>
</dbReference>
<dbReference type="GO" id="GO:0015093">
    <property type="term" value="F:ferrous iron transmembrane transporter activity"/>
    <property type="evidence" value="ECO:0007669"/>
    <property type="project" value="TreeGrafter"/>
</dbReference>
<evidence type="ECO:0000256" key="5">
    <source>
        <dbReference type="ARBA" id="ARBA00023136"/>
    </source>
</evidence>
<keyword evidence="8" id="KW-1185">Reference proteome</keyword>
<dbReference type="RefSeq" id="WP_193990230.1">
    <property type="nucleotide sequence ID" value="NZ_JADEXP010000006.1"/>
</dbReference>
<evidence type="ECO:0000256" key="2">
    <source>
        <dbReference type="ARBA" id="ARBA00008333"/>
    </source>
</evidence>
<feature type="transmembrane region" description="Helical" evidence="6">
    <location>
        <begin position="77"/>
        <end position="100"/>
    </location>
</feature>
<feature type="transmembrane region" description="Helical" evidence="6">
    <location>
        <begin position="44"/>
        <end position="65"/>
    </location>
</feature>
<dbReference type="AlphaFoldDB" id="A0A928WZV4"/>
<comment type="subcellular location">
    <subcellularLocation>
        <location evidence="1">Membrane</location>
        <topology evidence="1">Multi-pass membrane protein</topology>
    </subcellularLocation>
</comment>
<feature type="transmembrane region" description="Helical" evidence="6">
    <location>
        <begin position="222"/>
        <end position="242"/>
    </location>
</feature>
<comment type="similarity">
    <text evidence="2">Belongs to the oxidase-dependent Fe transporter (OFeT) (TC 9.A.10.1) family.</text>
</comment>
<dbReference type="GO" id="GO:0033573">
    <property type="term" value="C:high-affinity iron permease complex"/>
    <property type="evidence" value="ECO:0007669"/>
    <property type="project" value="InterPro"/>
</dbReference>
<keyword evidence="3 6" id="KW-0812">Transmembrane</keyword>
<dbReference type="EMBL" id="JADEXP010000006">
    <property type="protein sequence ID" value="MBE9065345.1"/>
    <property type="molecule type" value="Genomic_DNA"/>
</dbReference>
<organism evidence="7 8">
    <name type="scientific">Leptolyngbya cf. ectocarpi LEGE 11479</name>
    <dbReference type="NCBI Taxonomy" id="1828722"/>
    <lineage>
        <taxon>Bacteria</taxon>
        <taxon>Bacillati</taxon>
        <taxon>Cyanobacteriota</taxon>
        <taxon>Cyanophyceae</taxon>
        <taxon>Leptolyngbyales</taxon>
        <taxon>Leptolyngbyaceae</taxon>
        <taxon>Leptolyngbya group</taxon>
        <taxon>Leptolyngbya</taxon>
    </lineage>
</organism>
<evidence type="ECO:0000256" key="1">
    <source>
        <dbReference type="ARBA" id="ARBA00004141"/>
    </source>
</evidence>
<evidence type="ECO:0000256" key="4">
    <source>
        <dbReference type="ARBA" id="ARBA00022989"/>
    </source>
</evidence>